<proteinExistence type="predicted"/>
<protein>
    <submittedName>
        <fullName evidence="3">Uncharacterized protein</fullName>
    </submittedName>
</protein>
<feature type="region of interest" description="Disordered" evidence="1">
    <location>
        <begin position="266"/>
        <end position="286"/>
    </location>
</feature>
<accession>A0A6A4H5A5</accession>
<keyword evidence="4" id="KW-1185">Reference proteome</keyword>
<feature type="transmembrane region" description="Helical" evidence="2">
    <location>
        <begin position="118"/>
        <end position="143"/>
    </location>
</feature>
<keyword evidence="2" id="KW-1133">Transmembrane helix</keyword>
<keyword evidence="2" id="KW-0472">Membrane</keyword>
<dbReference type="EMBL" id="ML769596">
    <property type="protein sequence ID" value="KAE9392435.1"/>
    <property type="molecule type" value="Genomic_DNA"/>
</dbReference>
<evidence type="ECO:0000256" key="2">
    <source>
        <dbReference type="SAM" id="Phobius"/>
    </source>
</evidence>
<evidence type="ECO:0000313" key="4">
    <source>
        <dbReference type="Proteomes" id="UP000799118"/>
    </source>
</evidence>
<dbReference type="OrthoDB" id="2535105at2759"/>
<dbReference type="PANTHER" id="PTHR40465">
    <property type="entry name" value="CHROMOSOME 1, WHOLE GENOME SHOTGUN SEQUENCE"/>
    <property type="match status" value="1"/>
</dbReference>
<organism evidence="3 4">
    <name type="scientific">Gymnopus androsaceus JB14</name>
    <dbReference type="NCBI Taxonomy" id="1447944"/>
    <lineage>
        <taxon>Eukaryota</taxon>
        <taxon>Fungi</taxon>
        <taxon>Dikarya</taxon>
        <taxon>Basidiomycota</taxon>
        <taxon>Agaricomycotina</taxon>
        <taxon>Agaricomycetes</taxon>
        <taxon>Agaricomycetidae</taxon>
        <taxon>Agaricales</taxon>
        <taxon>Marasmiineae</taxon>
        <taxon>Omphalotaceae</taxon>
        <taxon>Gymnopus</taxon>
    </lineage>
</organism>
<feature type="transmembrane region" description="Helical" evidence="2">
    <location>
        <begin position="88"/>
        <end position="106"/>
    </location>
</feature>
<dbReference type="Proteomes" id="UP000799118">
    <property type="component" value="Unassembled WGS sequence"/>
</dbReference>
<evidence type="ECO:0000313" key="3">
    <source>
        <dbReference type="EMBL" id="KAE9392435.1"/>
    </source>
</evidence>
<reference evidence="3" key="1">
    <citation type="journal article" date="2019" name="Environ. Microbiol.">
        <title>Fungal ecological strategies reflected in gene transcription - a case study of two litter decomposers.</title>
        <authorList>
            <person name="Barbi F."/>
            <person name="Kohler A."/>
            <person name="Barry K."/>
            <person name="Baskaran P."/>
            <person name="Daum C."/>
            <person name="Fauchery L."/>
            <person name="Ihrmark K."/>
            <person name="Kuo A."/>
            <person name="LaButti K."/>
            <person name="Lipzen A."/>
            <person name="Morin E."/>
            <person name="Grigoriev I.V."/>
            <person name="Henrissat B."/>
            <person name="Lindahl B."/>
            <person name="Martin F."/>
        </authorList>
    </citation>
    <scope>NUCLEOTIDE SEQUENCE</scope>
    <source>
        <strain evidence="3">JB14</strain>
    </source>
</reference>
<sequence length="312" mass="34421">MAPSDIGSIFGAGLIGIVIASTIFGLHSAQVYSYFSYYSKDKLWMKLMVVAMWMVLALQYSLDLHAIYTYLIDDFDQDAKLAVATWDWTSYVLLTSITSITVQFFFARRLFYVLHNRIARCVAVGLISTFSLLGFVVGVYLMGQRISLQTFSAISNATWGVDVWLGANVICDMSITSFMCYALHTSRTGIKSFTEIACLVTFSVAGYHYGHVVVVFPLSGLYATSFLANLLSRAPNTPGIIYGGGVVTGSDMTTMTRNITNLFRQNRTSNAGPSYPESTKFDEESVRDEPQDLVVNAIAPHIPNFPKPLSSV</sequence>
<keyword evidence="2" id="KW-0812">Transmembrane</keyword>
<dbReference type="PANTHER" id="PTHR40465:SF1">
    <property type="entry name" value="DUF6534 DOMAIN-CONTAINING PROTEIN"/>
    <property type="match status" value="1"/>
</dbReference>
<feature type="transmembrane region" description="Helical" evidence="2">
    <location>
        <begin position="196"/>
        <end position="223"/>
    </location>
</feature>
<dbReference type="AlphaFoldDB" id="A0A6A4H5A5"/>
<feature type="transmembrane region" description="Helical" evidence="2">
    <location>
        <begin position="47"/>
        <end position="68"/>
    </location>
</feature>
<feature type="transmembrane region" description="Helical" evidence="2">
    <location>
        <begin position="163"/>
        <end position="184"/>
    </location>
</feature>
<evidence type="ECO:0000256" key="1">
    <source>
        <dbReference type="SAM" id="MobiDB-lite"/>
    </source>
</evidence>
<name>A0A6A4H5A5_9AGAR</name>
<gene>
    <name evidence="3" type="ORF">BT96DRAFT_979416</name>
</gene>
<feature type="transmembrane region" description="Helical" evidence="2">
    <location>
        <begin position="6"/>
        <end position="26"/>
    </location>
</feature>